<reference evidence="1 2" key="1">
    <citation type="submission" date="2020-08" db="EMBL/GenBank/DDBJ databases">
        <title>Sequencing the genomes of 1000 actinobacteria strains.</title>
        <authorList>
            <person name="Klenk H.-P."/>
        </authorList>
    </citation>
    <scope>NUCLEOTIDE SEQUENCE [LARGE SCALE GENOMIC DNA]</scope>
    <source>
        <strain evidence="1 2">DSM 45084</strain>
    </source>
</reference>
<gene>
    <name evidence="1" type="ORF">F4559_006464</name>
</gene>
<evidence type="ECO:0000313" key="2">
    <source>
        <dbReference type="Proteomes" id="UP000542674"/>
    </source>
</evidence>
<comment type="caution">
    <text evidence="1">The sequence shown here is derived from an EMBL/GenBank/DDBJ whole genome shotgun (WGS) entry which is preliminary data.</text>
</comment>
<name>A0A7W7TC80_9PSEU</name>
<keyword evidence="2" id="KW-1185">Reference proteome</keyword>
<protein>
    <submittedName>
        <fullName evidence="1">Uncharacterized protein</fullName>
    </submittedName>
</protein>
<organism evidence="1 2">
    <name type="scientific">Saccharothrix violaceirubra</name>
    <dbReference type="NCBI Taxonomy" id="413306"/>
    <lineage>
        <taxon>Bacteria</taxon>
        <taxon>Bacillati</taxon>
        <taxon>Actinomycetota</taxon>
        <taxon>Actinomycetes</taxon>
        <taxon>Pseudonocardiales</taxon>
        <taxon>Pseudonocardiaceae</taxon>
        <taxon>Saccharothrix</taxon>
    </lineage>
</organism>
<dbReference type="RefSeq" id="WP_246445376.1">
    <property type="nucleotide sequence ID" value="NZ_BAABAI010000043.1"/>
</dbReference>
<dbReference type="Proteomes" id="UP000542674">
    <property type="component" value="Unassembled WGS sequence"/>
</dbReference>
<dbReference type="EMBL" id="JACHJS010000001">
    <property type="protein sequence ID" value="MBB4969105.1"/>
    <property type="molecule type" value="Genomic_DNA"/>
</dbReference>
<dbReference type="AlphaFoldDB" id="A0A7W7TC80"/>
<accession>A0A7W7TC80</accession>
<proteinExistence type="predicted"/>
<evidence type="ECO:0000313" key="1">
    <source>
        <dbReference type="EMBL" id="MBB4969105.1"/>
    </source>
</evidence>
<sequence>MSAWREQTGAAYRPATVRALARHVDDLLRDGGDLVALRAALDEWHRRPGARPGLLPHLYDDAVKITARPRRAAQTPVARSARGEKVRGWLALADEGQDQPHRPAIEGAR</sequence>